<evidence type="ECO:0000313" key="3">
    <source>
        <dbReference type="Proteomes" id="UP001633002"/>
    </source>
</evidence>
<dbReference type="EMBL" id="JBJQOH010000002">
    <property type="protein sequence ID" value="KAL3698348.1"/>
    <property type="molecule type" value="Genomic_DNA"/>
</dbReference>
<dbReference type="InterPro" id="IPR050715">
    <property type="entry name" value="LRR-SigEffector_domain"/>
</dbReference>
<evidence type="ECO:0000313" key="2">
    <source>
        <dbReference type="EMBL" id="KAL3698348.1"/>
    </source>
</evidence>
<proteinExistence type="predicted"/>
<gene>
    <name evidence="2" type="ORF">R1sor_012424</name>
</gene>
<reference evidence="2 3" key="1">
    <citation type="submission" date="2024-09" db="EMBL/GenBank/DDBJ databases">
        <title>Chromosome-scale assembly of Riccia sorocarpa.</title>
        <authorList>
            <person name="Paukszto L."/>
        </authorList>
    </citation>
    <scope>NUCLEOTIDE SEQUENCE [LARGE SCALE GENOMIC DNA]</scope>
    <source>
        <strain evidence="2">LP-2024</strain>
        <tissue evidence="2">Aerial parts of the thallus</tissue>
    </source>
</reference>
<evidence type="ECO:0000259" key="1">
    <source>
        <dbReference type="Pfam" id="PF03184"/>
    </source>
</evidence>
<name>A0ABD3I440_9MARC</name>
<dbReference type="InterPro" id="IPR032675">
    <property type="entry name" value="LRR_dom_sf"/>
</dbReference>
<dbReference type="PANTHER" id="PTHR45752">
    <property type="entry name" value="LEUCINE-RICH REPEAT-CONTAINING"/>
    <property type="match status" value="1"/>
</dbReference>
<dbReference type="Proteomes" id="UP001633002">
    <property type="component" value="Unassembled WGS sequence"/>
</dbReference>
<dbReference type="Pfam" id="PF03184">
    <property type="entry name" value="DDE_1"/>
    <property type="match status" value="1"/>
</dbReference>
<dbReference type="InterPro" id="IPR004875">
    <property type="entry name" value="DDE_SF_endonuclease_dom"/>
</dbReference>
<comment type="caution">
    <text evidence="2">The sequence shown here is derived from an EMBL/GenBank/DDBJ whole genome shotgun (WGS) entry which is preliminary data.</text>
</comment>
<dbReference type="AlphaFoldDB" id="A0ABD3I440"/>
<accession>A0ABD3I440</accession>
<dbReference type="PANTHER" id="PTHR45752:SF187">
    <property type="entry name" value="LEUCINE-RICH REPEAT AND IQ DOMAIN-CONTAINING PROTEIN 4"/>
    <property type="match status" value="1"/>
</dbReference>
<sequence>MDQVPRYFEMEPTSTITRKGSKEVLMRKGGSSHKRFTASFGIILEGKFLKPHLLFSKLKNKPAVNDKCLVDVNGSGMWNAEILMDYCKNNILSRRETAFSREPTLLIIDSYGEHVKLLKENKLAKYNVFVVIVPPNLTGVLQPLDVAINRSYQRFHDSLYDQYIAEALENPELQTKAGNPKVPDYRRVSDWVVEWMDTKTSAEIIKAFQDCVPSFLPSMIRKNMIGLESLEIKARGSQAVPDIFGDLQKLCIFKLTCEAMESSLVESLGRLSSLEELDLVCKTVERLPDVFGCFSTLKTLLIESPSLQALPDTFGNFVELTTLHISTSGLRTLPDTFAQLSLEEFHLQVVTL</sequence>
<dbReference type="SUPFAM" id="SSF52058">
    <property type="entry name" value="L domain-like"/>
    <property type="match status" value="1"/>
</dbReference>
<protein>
    <recommendedName>
        <fullName evidence="1">DDE-1 domain-containing protein</fullName>
    </recommendedName>
</protein>
<organism evidence="2 3">
    <name type="scientific">Riccia sorocarpa</name>
    <dbReference type="NCBI Taxonomy" id="122646"/>
    <lineage>
        <taxon>Eukaryota</taxon>
        <taxon>Viridiplantae</taxon>
        <taxon>Streptophyta</taxon>
        <taxon>Embryophyta</taxon>
        <taxon>Marchantiophyta</taxon>
        <taxon>Marchantiopsida</taxon>
        <taxon>Marchantiidae</taxon>
        <taxon>Marchantiales</taxon>
        <taxon>Ricciaceae</taxon>
        <taxon>Riccia</taxon>
    </lineage>
</organism>
<dbReference type="Gene3D" id="3.80.10.10">
    <property type="entry name" value="Ribonuclease Inhibitor"/>
    <property type="match status" value="1"/>
</dbReference>
<feature type="domain" description="DDE-1" evidence="1">
    <location>
        <begin position="68"/>
        <end position="174"/>
    </location>
</feature>
<keyword evidence="3" id="KW-1185">Reference proteome</keyword>